<feature type="transmembrane region" description="Helical" evidence="1">
    <location>
        <begin position="363"/>
        <end position="384"/>
    </location>
</feature>
<gene>
    <name evidence="2" type="ORF">MCOM1403_LOCUS8925</name>
</gene>
<dbReference type="EMBL" id="HBEQ01011104">
    <property type="protein sequence ID" value="CAD8521495.1"/>
    <property type="molecule type" value="Transcribed_RNA"/>
</dbReference>
<keyword evidence="1" id="KW-0812">Transmembrane</keyword>
<keyword evidence="1" id="KW-0472">Membrane</keyword>
<proteinExistence type="predicted"/>
<name>A0A7S0IH05_MICPS</name>
<keyword evidence="1" id="KW-1133">Transmembrane helix</keyword>
<protein>
    <submittedName>
        <fullName evidence="2">Uncharacterized protein</fullName>
    </submittedName>
</protein>
<evidence type="ECO:0000256" key="1">
    <source>
        <dbReference type="SAM" id="Phobius"/>
    </source>
</evidence>
<accession>A0A7S0IH05</accession>
<reference evidence="2" key="1">
    <citation type="submission" date="2021-01" db="EMBL/GenBank/DDBJ databases">
        <authorList>
            <person name="Corre E."/>
            <person name="Pelletier E."/>
            <person name="Niang G."/>
            <person name="Scheremetjew M."/>
            <person name="Finn R."/>
            <person name="Kale V."/>
            <person name="Holt S."/>
            <person name="Cochrane G."/>
            <person name="Meng A."/>
            <person name="Brown T."/>
            <person name="Cohen L."/>
        </authorList>
    </citation>
    <scope>NUCLEOTIDE SEQUENCE</scope>
    <source>
        <strain evidence="2">CCMP1723</strain>
    </source>
</reference>
<dbReference type="AlphaFoldDB" id="A0A7S0IH05"/>
<feature type="transmembrane region" description="Helical" evidence="1">
    <location>
        <begin position="67"/>
        <end position="83"/>
    </location>
</feature>
<feature type="transmembrane region" description="Helical" evidence="1">
    <location>
        <begin position="103"/>
        <end position="129"/>
    </location>
</feature>
<sequence length="418" mass="46318">MTVHPSLYDAAPSPRASNAQREFEVELMRERKTITIVRKPVKVLMLFAQVCLEGCRRSFDWLIHHRVLFYPLIISTLVYAYLASFPGPWTPAVMEVRYNFEFLVWWVGLGVLSSIGLGTGMHSGLLFLFPHILKVCRSAEACGGVGFDTRENIWFAMKGEDLFKCDGATVEATWMNVWLAVLPACVLWGGGTAAGEIPPYWISFLAAKAGEANDELLELETEDRSAMNAVKKNIHEWKVWMIGFMKTHGFWGLVAMAAWPNAAFDLCGICCGTFMMPFWHFFGATFIGKALMKAPAQGAVFSTLFSEGPRMAVVHFIAELFPRGWGVREILDAGAAKALNKMSSGAKGSAAKAVTSGISLSDAWGVFITVVVVYFAASCVEQMAQMKQGYMDRDEVAKVHGFRRSNRRSLGTPAKKYQ</sequence>
<organism evidence="2">
    <name type="scientific">Micromonas pusilla</name>
    <name type="common">Picoplanktonic green alga</name>
    <name type="synonym">Chromulina pusilla</name>
    <dbReference type="NCBI Taxonomy" id="38833"/>
    <lineage>
        <taxon>Eukaryota</taxon>
        <taxon>Viridiplantae</taxon>
        <taxon>Chlorophyta</taxon>
        <taxon>Mamiellophyceae</taxon>
        <taxon>Mamiellales</taxon>
        <taxon>Mamiellaceae</taxon>
        <taxon>Micromonas</taxon>
    </lineage>
</organism>
<evidence type="ECO:0000313" key="2">
    <source>
        <dbReference type="EMBL" id="CAD8521495.1"/>
    </source>
</evidence>